<evidence type="ECO:0000313" key="1">
    <source>
        <dbReference type="EMBL" id="KAG0416467.1"/>
    </source>
</evidence>
<organism evidence="1 2">
    <name type="scientific">Ixodes persulcatus</name>
    <name type="common">Taiga tick</name>
    <dbReference type="NCBI Taxonomy" id="34615"/>
    <lineage>
        <taxon>Eukaryota</taxon>
        <taxon>Metazoa</taxon>
        <taxon>Ecdysozoa</taxon>
        <taxon>Arthropoda</taxon>
        <taxon>Chelicerata</taxon>
        <taxon>Arachnida</taxon>
        <taxon>Acari</taxon>
        <taxon>Parasitiformes</taxon>
        <taxon>Ixodida</taxon>
        <taxon>Ixodoidea</taxon>
        <taxon>Ixodidae</taxon>
        <taxon>Ixodinae</taxon>
        <taxon>Ixodes</taxon>
    </lineage>
</organism>
<dbReference type="EMBL" id="JABSTQ010010950">
    <property type="protein sequence ID" value="KAG0416467.1"/>
    <property type="molecule type" value="Genomic_DNA"/>
</dbReference>
<reference evidence="1 2" key="1">
    <citation type="journal article" date="2020" name="Cell">
        <title>Large-Scale Comparative Analyses of Tick Genomes Elucidate Their Genetic Diversity and Vector Capacities.</title>
        <authorList>
            <consortium name="Tick Genome and Microbiome Consortium (TIGMIC)"/>
            <person name="Jia N."/>
            <person name="Wang J."/>
            <person name="Shi W."/>
            <person name="Du L."/>
            <person name="Sun Y."/>
            <person name="Zhan W."/>
            <person name="Jiang J.F."/>
            <person name="Wang Q."/>
            <person name="Zhang B."/>
            <person name="Ji P."/>
            <person name="Bell-Sakyi L."/>
            <person name="Cui X.M."/>
            <person name="Yuan T.T."/>
            <person name="Jiang B.G."/>
            <person name="Yang W.F."/>
            <person name="Lam T.T."/>
            <person name="Chang Q.C."/>
            <person name="Ding S.J."/>
            <person name="Wang X.J."/>
            <person name="Zhu J.G."/>
            <person name="Ruan X.D."/>
            <person name="Zhao L."/>
            <person name="Wei J.T."/>
            <person name="Ye R.Z."/>
            <person name="Que T.C."/>
            <person name="Du C.H."/>
            <person name="Zhou Y.H."/>
            <person name="Cheng J.X."/>
            <person name="Dai P.F."/>
            <person name="Guo W.B."/>
            <person name="Han X.H."/>
            <person name="Huang E.J."/>
            <person name="Li L.F."/>
            <person name="Wei W."/>
            <person name="Gao Y.C."/>
            <person name="Liu J.Z."/>
            <person name="Shao H.Z."/>
            <person name="Wang X."/>
            <person name="Wang C.C."/>
            <person name="Yang T.C."/>
            <person name="Huo Q.B."/>
            <person name="Li W."/>
            <person name="Chen H.Y."/>
            <person name="Chen S.E."/>
            <person name="Zhou L.G."/>
            <person name="Ni X.B."/>
            <person name="Tian J.H."/>
            <person name="Sheng Y."/>
            <person name="Liu T."/>
            <person name="Pan Y.S."/>
            <person name="Xia L.Y."/>
            <person name="Li J."/>
            <person name="Zhao F."/>
            <person name="Cao W.C."/>
        </authorList>
    </citation>
    <scope>NUCLEOTIDE SEQUENCE [LARGE SCALE GENOMIC DNA]</scope>
    <source>
        <strain evidence="1">Iper-2018</strain>
    </source>
</reference>
<dbReference type="Proteomes" id="UP000805193">
    <property type="component" value="Unassembled WGS sequence"/>
</dbReference>
<gene>
    <name evidence="1" type="ORF">HPB47_006366</name>
</gene>
<protein>
    <submittedName>
        <fullName evidence="1">Uncharacterized protein</fullName>
    </submittedName>
</protein>
<keyword evidence="2" id="KW-1185">Reference proteome</keyword>
<comment type="caution">
    <text evidence="1">The sequence shown here is derived from an EMBL/GenBank/DDBJ whole genome shotgun (WGS) entry which is preliminary data.</text>
</comment>
<proteinExistence type="predicted"/>
<evidence type="ECO:0000313" key="2">
    <source>
        <dbReference type="Proteomes" id="UP000805193"/>
    </source>
</evidence>
<name>A0AC60PAD3_IXOPE</name>
<accession>A0AC60PAD3</accession>
<sequence length="157" mass="16997">MGVWARSSPSPINTPLKCDVVGVSLPKQPSGGASSESGRVVETVQNGVSFLLLSSSSAFLLVQTSFFLWPLYLLTPFFQAYPAMMAAGVLGCVGSAIHCFDAILAFRDLKSGNAAPRLAEVAEVVFVRTAAVLAGLRCKDRWRQLVRWFSSERRQVT</sequence>